<name>A0AAU6W2D2_9VIRU</name>
<protein>
    <recommendedName>
        <fullName evidence="3">Phage tail protein</fullName>
    </recommendedName>
</protein>
<gene>
    <name evidence="2" type="ORF">Orimi01_00023</name>
</gene>
<evidence type="ECO:0000313" key="2">
    <source>
        <dbReference type="EMBL" id="XAI70680.1"/>
    </source>
</evidence>
<evidence type="ECO:0000256" key="1">
    <source>
        <dbReference type="SAM" id="MobiDB-lite"/>
    </source>
</evidence>
<proteinExistence type="predicted"/>
<reference evidence="2" key="1">
    <citation type="journal article" date="2024" name="J. Gen. Virol.">
        <title>Novel phages of Pseudomonas syringae unveil numerous potential auxiliary metabolic genes.</title>
        <authorList>
            <person name="Feltin C."/>
            <person name="Garneau J.R."/>
            <person name="Morris C.E."/>
            <person name="Berard A."/>
            <person name="Torres-Barcelo C."/>
        </authorList>
    </citation>
    <scope>NUCLEOTIDE SEQUENCE</scope>
</reference>
<feature type="region of interest" description="Disordered" evidence="1">
    <location>
        <begin position="167"/>
        <end position="195"/>
    </location>
</feature>
<feature type="compositionally biased region" description="Polar residues" evidence="1">
    <location>
        <begin position="167"/>
        <end position="182"/>
    </location>
</feature>
<evidence type="ECO:0008006" key="3">
    <source>
        <dbReference type="Google" id="ProtNLM"/>
    </source>
</evidence>
<sequence>MANFVGVPNLLKTAKKAITLTLLGNGLSALKSFLFPGATWGVFDVGTANRAVDVSNVMEVDISAESHTSDYIIQSGSFTSYNKVQMPLITTIRMTKDGGEESRQLMLAWLEKNVSDTSLFDVLTPEYRYASMTLVGYRMSRSARSGAAMIVADCLFQEVRQRAATYINSNASQPDGASTDNANIERPEDMRTSPVSRVYAVPDTSEAIQGVSW</sequence>
<accession>A0AAU6W2D2</accession>
<dbReference type="EMBL" id="PP179326">
    <property type="protein sequence ID" value="XAI70680.1"/>
    <property type="molecule type" value="Genomic_DNA"/>
</dbReference>
<organism evidence="2">
    <name type="scientific">Pseudomonas phage Orimi01</name>
    <dbReference type="NCBI Taxonomy" id="3138541"/>
    <lineage>
        <taxon>Viruses</taxon>
    </lineage>
</organism>